<keyword evidence="1" id="KW-0812">Transmembrane</keyword>
<dbReference type="PANTHER" id="PTHR38790">
    <property type="entry name" value="2EXR DOMAIN-CONTAINING PROTEIN-RELATED"/>
    <property type="match status" value="1"/>
</dbReference>
<comment type="caution">
    <text evidence="3">The sequence shown here is derived from an EMBL/GenBank/DDBJ whole genome shotgun (WGS) entry which is preliminary data.</text>
</comment>
<keyword evidence="1" id="KW-1133">Transmembrane helix</keyword>
<evidence type="ECO:0000259" key="2">
    <source>
        <dbReference type="Pfam" id="PF24864"/>
    </source>
</evidence>
<evidence type="ECO:0000313" key="3">
    <source>
        <dbReference type="EMBL" id="KAL2810304.1"/>
    </source>
</evidence>
<sequence>MAFDSFVDAMDEARSLNPLKVFRAQRNPLHVIFLFIYYLILAVTWIVCAIGLAILYPYVCVKSRIQARYFPPPKESANGKADLPPPLKPRKRRLTLPLPDEAQRKQATFLQHQSPFFLKLPAEVRRLVYLDIMVLPERAELCVSHADRRLYSFPAEERDEENPDLLGYPHSAWVALNCAGDVVSESIPRMENSRPRKGTEKSCKFRVLGLLTSCRRIYSEAIELLYQDTIFNVRSPNTMLSLQATTLPERFASIRHLHVEKVLGVPGWLEIDFTMQYLGDWEKACAAIGKIRDLRRLRVSFSRTHCEPSPSALVAYMSPLMTLEPAEFIVHFNWAAHATVDPIATNCPQKLPFVIVLHPGPPESESISEVADE</sequence>
<gene>
    <name evidence="3" type="ORF">BJX63DRAFT_320849</name>
</gene>
<dbReference type="Pfam" id="PF24864">
    <property type="entry name" value="DUF7730"/>
    <property type="match status" value="1"/>
</dbReference>
<dbReference type="EMBL" id="JBFXLT010000073">
    <property type="protein sequence ID" value="KAL2810304.1"/>
    <property type="molecule type" value="Genomic_DNA"/>
</dbReference>
<organism evidence="3 4">
    <name type="scientific">Aspergillus granulosus</name>
    <dbReference type="NCBI Taxonomy" id="176169"/>
    <lineage>
        <taxon>Eukaryota</taxon>
        <taxon>Fungi</taxon>
        <taxon>Dikarya</taxon>
        <taxon>Ascomycota</taxon>
        <taxon>Pezizomycotina</taxon>
        <taxon>Eurotiomycetes</taxon>
        <taxon>Eurotiomycetidae</taxon>
        <taxon>Eurotiales</taxon>
        <taxon>Aspergillaceae</taxon>
        <taxon>Aspergillus</taxon>
        <taxon>Aspergillus subgen. Nidulantes</taxon>
    </lineage>
</organism>
<feature type="transmembrane region" description="Helical" evidence="1">
    <location>
        <begin position="35"/>
        <end position="59"/>
    </location>
</feature>
<proteinExistence type="predicted"/>
<feature type="domain" description="DUF7730" evidence="2">
    <location>
        <begin position="111"/>
        <end position="303"/>
    </location>
</feature>
<accession>A0ABR4H4D8</accession>
<protein>
    <recommendedName>
        <fullName evidence="2">DUF7730 domain-containing protein</fullName>
    </recommendedName>
</protein>
<keyword evidence="1" id="KW-0472">Membrane</keyword>
<dbReference type="InterPro" id="IPR056632">
    <property type="entry name" value="DUF7730"/>
</dbReference>
<name>A0ABR4H4D8_9EURO</name>
<keyword evidence="4" id="KW-1185">Reference proteome</keyword>
<evidence type="ECO:0000313" key="4">
    <source>
        <dbReference type="Proteomes" id="UP001610334"/>
    </source>
</evidence>
<dbReference type="Proteomes" id="UP001610334">
    <property type="component" value="Unassembled WGS sequence"/>
</dbReference>
<reference evidence="3 4" key="1">
    <citation type="submission" date="2024-07" db="EMBL/GenBank/DDBJ databases">
        <title>Section-level genome sequencing and comparative genomics of Aspergillus sections Usti and Cavernicolus.</title>
        <authorList>
            <consortium name="Lawrence Berkeley National Laboratory"/>
            <person name="Nybo J.L."/>
            <person name="Vesth T.C."/>
            <person name="Theobald S."/>
            <person name="Frisvad J.C."/>
            <person name="Larsen T.O."/>
            <person name="Kjaerboelling I."/>
            <person name="Rothschild-Mancinelli K."/>
            <person name="Lyhne E.K."/>
            <person name="Kogle M.E."/>
            <person name="Barry K."/>
            <person name="Clum A."/>
            <person name="Na H."/>
            <person name="Ledsgaard L."/>
            <person name="Lin J."/>
            <person name="Lipzen A."/>
            <person name="Kuo A."/>
            <person name="Riley R."/>
            <person name="Mondo S."/>
            <person name="Labutti K."/>
            <person name="Haridas S."/>
            <person name="Pangalinan J."/>
            <person name="Salamov A.A."/>
            <person name="Simmons B.A."/>
            <person name="Magnuson J.K."/>
            <person name="Chen J."/>
            <person name="Drula E."/>
            <person name="Henrissat B."/>
            <person name="Wiebenga A."/>
            <person name="Lubbers R.J."/>
            <person name="Gomes A.C."/>
            <person name="Makela M.R."/>
            <person name="Stajich J."/>
            <person name="Grigoriev I.V."/>
            <person name="Mortensen U.H."/>
            <person name="De Vries R.P."/>
            <person name="Baker S.E."/>
            <person name="Andersen M.R."/>
        </authorList>
    </citation>
    <scope>NUCLEOTIDE SEQUENCE [LARGE SCALE GENOMIC DNA]</scope>
    <source>
        <strain evidence="3 4">CBS 588.65</strain>
    </source>
</reference>
<evidence type="ECO:0000256" key="1">
    <source>
        <dbReference type="SAM" id="Phobius"/>
    </source>
</evidence>